<accession>A0A0F5IAB9</accession>
<gene>
    <name evidence="1" type="ORF">QY95_00383</name>
</gene>
<dbReference type="Proteomes" id="UP000031563">
    <property type="component" value="Unassembled WGS sequence"/>
</dbReference>
<reference evidence="1" key="1">
    <citation type="submission" date="2015-02" db="EMBL/GenBank/DDBJ databases">
        <title>Genome Assembly of Bacillaceae bacterium MTCC 8252.</title>
        <authorList>
            <person name="Verma A."/>
            <person name="Khatri I."/>
            <person name="Mual P."/>
            <person name="Subramanian S."/>
            <person name="Krishnamurthi S."/>
        </authorList>
    </citation>
    <scope>NUCLEOTIDE SEQUENCE [LARGE SCALE GENOMIC DNA]</scope>
    <source>
        <strain evidence="1">MTCC 8252</strain>
    </source>
</reference>
<comment type="caution">
    <text evidence="1">The sequence shown here is derived from an EMBL/GenBank/DDBJ whole genome shotgun (WGS) entry which is preliminary data.</text>
</comment>
<dbReference type="EMBL" id="JWIR02000012">
    <property type="protein sequence ID" value="KKB42534.1"/>
    <property type="molecule type" value="Genomic_DNA"/>
</dbReference>
<dbReference type="STRING" id="1221996.QY95_00383"/>
<evidence type="ECO:0000313" key="1">
    <source>
        <dbReference type="EMBL" id="KKB42534.1"/>
    </source>
</evidence>
<protein>
    <submittedName>
        <fullName evidence="1">Mobile element protein</fullName>
    </submittedName>
</protein>
<dbReference type="AlphaFoldDB" id="A0A0F5IAB9"/>
<evidence type="ECO:0000313" key="2">
    <source>
        <dbReference type="Proteomes" id="UP000031563"/>
    </source>
</evidence>
<sequence>MDLYQREILDWLREYPDLTGAQVYDWLEEKLGVKNVSENTVRNYLNEMRDFYHIPKTNVSRTYSSVPELPMGQQAQVDFGQTVVRINKEITNGSTLSLSCFLIRDINMLSGLIVHFEPPMSFVCTRMLSTILGE</sequence>
<organism evidence="1 2">
    <name type="scientific">Bacillus thermotolerans</name>
    <name type="common">Quasibacillus thermotolerans</name>
    <dbReference type="NCBI Taxonomy" id="1221996"/>
    <lineage>
        <taxon>Bacteria</taxon>
        <taxon>Bacillati</taxon>
        <taxon>Bacillota</taxon>
        <taxon>Bacilli</taxon>
        <taxon>Bacillales</taxon>
        <taxon>Bacillaceae</taxon>
        <taxon>Bacillus</taxon>
    </lineage>
</organism>
<name>A0A0F5IAB9_BACTR</name>
<keyword evidence="2" id="KW-1185">Reference proteome</keyword>
<proteinExistence type="predicted"/>